<dbReference type="EMBL" id="PDNA01000037">
    <property type="protein sequence ID" value="PGH21344.1"/>
    <property type="molecule type" value="Genomic_DNA"/>
</dbReference>
<dbReference type="InterPro" id="IPR006913">
    <property type="entry name" value="CENP-V/GFA"/>
</dbReference>
<dbReference type="OrthoDB" id="9970124at2759"/>
<dbReference type="PROSITE" id="PS51891">
    <property type="entry name" value="CENP_V_GFA"/>
    <property type="match status" value="1"/>
</dbReference>
<evidence type="ECO:0000256" key="2">
    <source>
        <dbReference type="ARBA" id="ARBA00022723"/>
    </source>
</evidence>
<evidence type="ECO:0000313" key="6">
    <source>
        <dbReference type="EMBL" id="PGH21344.1"/>
    </source>
</evidence>
<name>A0A2B7YBA7_POLH7</name>
<dbReference type="InterPro" id="IPR011057">
    <property type="entry name" value="Mss4-like_sf"/>
</dbReference>
<dbReference type="PANTHER" id="PTHR33337:SF40">
    <property type="entry name" value="CENP-V_GFA DOMAIN-CONTAINING PROTEIN-RELATED"/>
    <property type="match status" value="1"/>
</dbReference>
<keyword evidence="7" id="KW-1185">Reference proteome</keyword>
<feature type="domain" description="CENP-V/GFA" evidence="5">
    <location>
        <begin position="30"/>
        <end position="142"/>
    </location>
</feature>
<reference evidence="6 7" key="1">
    <citation type="submission" date="2017-10" db="EMBL/GenBank/DDBJ databases">
        <title>Comparative genomics in systemic dimorphic fungi from Ajellomycetaceae.</title>
        <authorList>
            <person name="Munoz J.F."/>
            <person name="Mcewen J.G."/>
            <person name="Clay O.K."/>
            <person name="Cuomo C.A."/>
        </authorList>
    </citation>
    <scope>NUCLEOTIDE SEQUENCE [LARGE SCALE GENOMIC DNA]</scope>
    <source>
        <strain evidence="6 7">UAMH7299</strain>
    </source>
</reference>
<dbReference type="Pfam" id="PF04828">
    <property type="entry name" value="GFA"/>
    <property type="match status" value="1"/>
</dbReference>
<proteinExistence type="inferred from homology"/>
<evidence type="ECO:0000256" key="4">
    <source>
        <dbReference type="ARBA" id="ARBA00023239"/>
    </source>
</evidence>
<dbReference type="AlphaFoldDB" id="A0A2B7YBA7"/>
<keyword evidence="4" id="KW-0456">Lyase</keyword>
<evidence type="ECO:0000256" key="3">
    <source>
        <dbReference type="ARBA" id="ARBA00022833"/>
    </source>
</evidence>
<dbReference type="Proteomes" id="UP000224634">
    <property type="component" value="Unassembled WGS sequence"/>
</dbReference>
<accession>A0A2B7YBA7</accession>
<dbReference type="GO" id="GO:0016846">
    <property type="term" value="F:carbon-sulfur lyase activity"/>
    <property type="evidence" value="ECO:0007669"/>
    <property type="project" value="InterPro"/>
</dbReference>
<evidence type="ECO:0000259" key="5">
    <source>
        <dbReference type="PROSITE" id="PS51891"/>
    </source>
</evidence>
<gene>
    <name evidence="6" type="ORF">AJ80_03395</name>
</gene>
<dbReference type="Gene3D" id="3.90.1590.10">
    <property type="entry name" value="glutathione-dependent formaldehyde- activating enzyme (gfa)"/>
    <property type="match status" value="1"/>
</dbReference>
<evidence type="ECO:0000313" key="7">
    <source>
        <dbReference type="Proteomes" id="UP000224634"/>
    </source>
</evidence>
<dbReference type="PANTHER" id="PTHR33337">
    <property type="entry name" value="GFA DOMAIN-CONTAINING PROTEIN"/>
    <property type="match status" value="1"/>
</dbReference>
<keyword evidence="2" id="KW-0479">Metal-binding</keyword>
<dbReference type="GO" id="GO:0046872">
    <property type="term" value="F:metal ion binding"/>
    <property type="evidence" value="ECO:0007669"/>
    <property type="project" value="UniProtKB-KW"/>
</dbReference>
<comment type="caution">
    <text evidence="6">The sequence shown here is derived from an EMBL/GenBank/DDBJ whole genome shotgun (WGS) entry which is preliminary data.</text>
</comment>
<sequence>MPDEKPSNESWKHEPPYKIQPAGEFGHVYWRGRCQCGRVEYWLNMEKPLDAKFCHCRGCQVLHGAPFQWAAIFQKSAMTFRTSFDSLNFYNSAEKLRQHKPPCKVSCAHCHSPIMDEGRNTVLLFPEAIDFGHGAGQGKGHEREVRERRGLFAPSCHIFYSQRVIDIDDGKPKWSGMNDESERI</sequence>
<comment type="similarity">
    <text evidence="1">Belongs to the Gfa family.</text>
</comment>
<organism evidence="6 7">
    <name type="scientific">Polytolypa hystricis (strain UAMH7299)</name>
    <dbReference type="NCBI Taxonomy" id="1447883"/>
    <lineage>
        <taxon>Eukaryota</taxon>
        <taxon>Fungi</taxon>
        <taxon>Dikarya</taxon>
        <taxon>Ascomycota</taxon>
        <taxon>Pezizomycotina</taxon>
        <taxon>Eurotiomycetes</taxon>
        <taxon>Eurotiomycetidae</taxon>
        <taxon>Onygenales</taxon>
        <taxon>Onygenales incertae sedis</taxon>
        <taxon>Polytolypa</taxon>
    </lineage>
</organism>
<keyword evidence="3" id="KW-0862">Zinc</keyword>
<evidence type="ECO:0000256" key="1">
    <source>
        <dbReference type="ARBA" id="ARBA00005495"/>
    </source>
</evidence>
<dbReference type="SUPFAM" id="SSF51316">
    <property type="entry name" value="Mss4-like"/>
    <property type="match status" value="1"/>
</dbReference>
<protein>
    <recommendedName>
        <fullName evidence="5">CENP-V/GFA domain-containing protein</fullName>
    </recommendedName>
</protein>
<dbReference type="STRING" id="1447883.A0A2B7YBA7"/>